<evidence type="ECO:0000256" key="1">
    <source>
        <dbReference type="SAM" id="MobiDB-lite"/>
    </source>
</evidence>
<gene>
    <name evidence="2" type="ORF">METZ01_LOCUS475130</name>
</gene>
<name>A0A383BPY2_9ZZZZ</name>
<feature type="region of interest" description="Disordered" evidence="1">
    <location>
        <begin position="1"/>
        <end position="25"/>
    </location>
</feature>
<evidence type="ECO:0000313" key="2">
    <source>
        <dbReference type="EMBL" id="SVE22276.1"/>
    </source>
</evidence>
<feature type="compositionally biased region" description="Basic residues" evidence="1">
    <location>
        <begin position="1"/>
        <end position="11"/>
    </location>
</feature>
<accession>A0A383BPY2</accession>
<proteinExistence type="predicted"/>
<reference evidence="2" key="1">
    <citation type="submission" date="2018-05" db="EMBL/GenBank/DDBJ databases">
        <authorList>
            <person name="Lanie J.A."/>
            <person name="Ng W.-L."/>
            <person name="Kazmierczak K.M."/>
            <person name="Andrzejewski T.M."/>
            <person name="Davidsen T.M."/>
            <person name="Wayne K.J."/>
            <person name="Tettelin H."/>
            <person name="Glass J.I."/>
            <person name="Rusch D."/>
            <person name="Podicherti R."/>
            <person name="Tsui H.-C.T."/>
            <person name="Winkler M.E."/>
        </authorList>
    </citation>
    <scope>NUCLEOTIDE SEQUENCE</scope>
</reference>
<organism evidence="2">
    <name type="scientific">marine metagenome</name>
    <dbReference type="NCBI Taxonomy" id="408172"/>
    <lineage>
        <taxon>unclassified sequences</taxon>
        <taxon>metagenomes</taxon>
        <taxon>ecological metagenomes</taxon>
    </lineage>
</organism>
<dbReference type="AlphaFoldDB" id="A0A383BPY2"/>
<sequence length="125" mass="14511">MRYKKRIKRAAAKRENKSKATSAKKNRSLASDYFTKGKEKCRCCDEMLTQFHLDCNALEYVARGVSQKFGLWQNRTDPFNFDEQLVDGLFLILTEIEKRGFIDINTLAKELIDYSEWQDGGEESA</sequence>
<protein>
    <submittedName>
        <fullName evidence="2">Uncharacterized protein</fullName>
    </submittedName>
</protein>
<dbReference type="EMBL" id="UINC01202462">
    <property type="protein sequence ID" value="SVE22276.1"/>
    <property type="molecule type" value="Genomic_DNA"/>
</dbReference>